<accession>A0A158DNP3</accession>
<feature type="region of interest" description="Disordered" evidence="1">
    <location>
        <begin position="114"/>
        <end position="201"/>
    </location>
</feature>
<keyword evidence="3" id="KW-1185">Reference proteome</keyword>
<comment type="caution">
    <text evidence="2">The sequence shown here is derived from an EMBL/GenBank/DDBJ whole genome shotgun (WGS) entry which is preliminary data.</text>
</comment>
<feature type="compositionally biased region" description="Basic and acidic residues" evidence="1">
    <location>
        <begin position="144"/>
        <end position="160"/>
    </location>
</feature>
<dbReference type="Proteomes" id="UP000054870">
    <property type="component" value="Unassembled WGS sequence"/>
</dbReference>
<feature type="compositionally biased region" description="Low complexity" evidence="1">
    <location>
        <begin position="181"/>
        <end position="193"/>
    </location>
</feature>
<name>A0A158DNP3_9BURK</name>
<dbReference type="EMBL" id="FCOF02000085">
    <property type="protein sequence ID" value="SAK96214.1"/>
    <property type="molecule type" value="Genomic_DNA"/>
</dbReference>
<dbReference type="AlphaFoldDB" id="A0A158DNP3"/>
<evidence type="ECO:0000256" key="1">
    <source>
        <dbReference type="SAM" id="MobiDB-lite"/>
    </source>
</evidence>
<evidence type="ECO:0000313" key="3">
    <source>
        <dbReference type="Proteomes" id="UP000054870"/>
    </source>
</evidence>
<evidence type="ECO:0000313" key="2">
    <source>
        <dbReference type="EMBL" id="SAK96214.1"/>
    </source>
</evidence>
<organism evidence="2 3">
    <name type="scientific">Caballeronia catudaia</name>
    <dbReference type="NCBI Taxonomy" id="1777136"/>
    <lineage>
        <taxon>Bacteria</taxon>
        <taxon>Pseudomonadati</taxon>
        <taxon>Pseudomonadota</taxon>
        <taxon>Betaproteobacteria</taxon>
        <taxon>Burkholderiales</taxon>
        <taxon>Burkholderiaceae</taxon>
        <taxon>Caballeronia</taxon>
    </lineage>
</organism>
<protein>
    <submittedName>
        <fullName evidence="2">Uncharacterized protein</fullName>
    </submittedName>
</protein>
<gene>
    <name evidence="2" type="ORF">AWB75_06992</name>
</gene>
<reference evidence="2" key="1">
    <citation type="submission" date="2016-01" db="EMBL/GenBank/DDBJ databases">
        <authorList>
            <person name="Peeters C."/>
        </authorList>
    </citation>
    <scope>NUCLEOTIDE SEQUENCE [LARGE SCALE GENOMIC DNA]</scope>
    <source>
        <strain evidence="2">LMG 29318</strain>
    </source>
</reference>
<proteinExistence type="predicted"/>
<sequence>MNARLRLPLPRCRLDHQALRRITRAALRIGQRMHGERPSQSAPLRSVFGACVTFTSVTVLRRLIVTIIQSSAARRARSGSATVSPGRECRILFDEIRSLLDCLLFRSRLRPPATGIAGHETPLSRARNPRSSTRGAPQGAPAASEERSLECDPLHRERSSRSWHRPHWAAARNKPPAWHARSCTRPSRTSTPGRRSRRVDRPKCEVQGRVFHGAFIVLRGTRDCCMTPVIAERVKTWRHVVTFAGISPRDAMSPRA</sequence>